<reference evidence="7 8" key="1">
    <citation type="submission" date="2019-03" db="EMBL/GenBank/DDBJ databases">
        <title>Genomic Encyclopedia of Type Strains, Phase IV (KMG-IV): sequencing the most valuable type-strain genomes for metagenomic binning, comparative biology and taxonomic classification.</title>
        <authorList>
            <person name="Goeker M."/>
        </authorList>
    </citation>
    <scope>NUCLEOTIDE SEQUENCE [LARGE SCALE GENOMIC DNA]</scope>
    <source>
        <strain evidence="7 8">DSM 21153</strain>
    </source>
</reference>
<comment type="caution">
    <text evidence="7">The sequence shown here is derived from an EMBL/GenBank/DDBJ whole genome shotgun (WGS) entry which is preliminary data.</text>
</comment>
<feature type="zinc finger region" description="dksA C4-type" evidence="4">
    <location>
        <begin position="69"/>
        <end position="93"/>
    </location>
</feature>
<gene>
    <name evidence="7" type="ORF">EV216_102116</name>
</gene>
<dbReference type="GO" id="GO:0008270">
    <property type="term" value="F:zinc ion binding"/>
    <property type="evidence" value="ECO:0007669"/>
    <property type="project" value="UniProtKB-KW"/>
</dbReference>
<evidence type="ECO:0000259" key="6">
    <source>
        <dbReference type="Pfam" id="PF01258"/>
    </source>
</evidence>
<keyword evidence="3" id="KW-0862">Zinc</keyword>
<keyword evidence="2" id="KW-0863">Zinc-finger</keyword>
<dbReference type="EMBL" id="SLVM01000002">
    <property type="protein sequence ID" value="TCM87563.1"/>
    <property type="molecule type" value="Genomic_DNA"/>
</dbReference>
<sequence length="95" mass="10469">MDGLRQASAATGEARRPVQLDQASVGRLSRMDAMQQQSMAAAQEARRQARGRALEAAIRRIESDEFGWCDLCGEFIGEKRLDVDPTLTRCVGCAR</sequence>
<evidence type="ECO:0000256" key="4">
    <source>
        <dbReference type="PROSITE-ProRule" id="PRU00510"/>
    </source>
</evidence>
<dbReference type="PROSITE" id="PS51128">
    <property type="entry name" value="ZF_DKSA_2"/>
    <property type="match status" value="1"/>
</dbReference>
<dbReference type="Gene3D" id="1.20.120.910">
    <property type="entry name" value="DksA, coiled-coil domain"/>
    <property type="match status" value="1"/>
</dbReference>
<dbReference type="AlphaFoldDB" id="A0A4R1Z2X9"/>
<protein>
    <submittedName>
        <fullName evidence="7">TraR/DksA family transcriptional regulator</fullName>
    </submittedName>
</protein>
<dbReference type="InterPro" id="IPR020458">
    <property type="entry name" value="Znf_DskA_TraR_CS"/>
</dbReference>
<name>A0A4R1Z2X9_9RHOB</name>
<evidence type="ECO:0000313" key="7">
    <source>
        <dbReference type="EMBL" id="TCM87563.1"/>
    </source>
</evidence>
<evidence type="ECO:0000313" key="8">
    <source>
        <dbReference type="Proteomes" id="UP000295277"/>
    </source>
</evidence>
<dbReference type="Proteomes" id="UP000295277">
    <property type="component" value="Unassembled WGS sequence"/>
</dbReference>
<evidence type="ECO:0000256" key="5">
    <source>
        <dbReference type="SAM" id="MobiDB-lite"/>
    </source>
</evidence>
<keyword evidence="1" id="KW-0479">Metal-binding</keyword>
<feature type="region of interest" description="Disordered" evidence="5">
    <location>
        <begin position="1"/>
        <end position="23"/>
    </location>
</feature>
<dbReference type="RefSeq" id="WP_243641933.1">
    <property type="nucleotide sequence ID" value="NZ_SLVM01000002.1"/>
</dbReference>
<evidence type="ECO:0000256" key="3">
    <source>
        <dbReference type="ARBA" id="ARBA00022833"/>
    </source>
</evidence>
<dbReference type="Pfam" id="PF01258">
    <property type="entry name" value="zf-dskA_traR"/>
    <property type="match status" value="1"/>
</dbReference>
<keyword evidence="8" id="KW-1185">Reference proteome</keyword>
<accession>A0A4R1Z2X9</accession>
<proteinExistence type="predicted"/>
<evidence type="ECO:0000256" key="2">
    <source>
        <dbReference type="ARBA" id="ARBA00022771"/>
    </source>
</evidence>
<organism evidence="7 8">
    <name type="scientific">Rhodovulum steppense</name>
    <dbReference type="NCBI Taxonomy" id="540251"/>
    <lineage>
        <taxon>Bacteria</taxon>
        <taxon>Pseudomonadati</taxon>
        <taxon>Pseudomonadota</taxon>
        <taxon>Alphaproteobacteria</taxon>
        <taxon>Rhodobacterales</taxon>
        <taxon>Paracoccaceae</taxon>
        <taxon>Rhodovulum</taxon>
    </lineage>
</organism>
<dbReference type="PROSITE" id="PS01102">
    <property type="entry name" value="ZF_DKSA_1"/>
    <property type="match status" value="1"/>
</dbReference>
<dbReference type="InterPro" id="IPR000962">
    <property type="entry name" value="Znf_DskA_TraR"/>
</dbReference>
<dbReference type="SUPFAM" id="SSF57716">
    <property type="entry name" value="Glucocorticoid receptor-like (DNA-binding domain)"/>
    <property type="match status" value="1"/>
</dbReference>
<feature type="domain" description="Zinc finger DksA/TraR C4-type" evidence="6">
    <location>
        <begin position="66"/>
        <end position="95"/>
    </location>
</feature>
<evidence type="ECO:0000256" key="1">
    <source>
        <dbReference type="ARBA" id="ARBA00022723"/>
    </source>
</evidence>